<accession>A0ABT4SVJ2</accession>
<gene>
    <name evidence="2" type="ORF">OUY24_11220</name>
</gene>
<dbReference type="EMBL" id="JAPNUD010000021">
    <property type="protein sequence ID" value="MDA0641189.1"/>
    <property type="molecule type" value="Genomic_DNA"/>
</dbReference>
<dbReference type="Proteomes" id="UP001212498">
    <property type="component" value="Unassembled WGS sequence"/>
</dbReference>
<reference evidence="2 3" key="1">
    <citation type="submission" date="2022-11" db="EMBL/GenBank/DDBJ databases">
        <title>Nonomuraea corallina sp. nov., a new species of the genus Nonomuraea isolated from sea side sediment in Thai sea.</title>
        <authorList>
            <person name="Ngamcharungchit C."/>
            <person name="Matsumoto A."/>
            <person name="Suriyachadkun C."/>
            <person name="Panbangred W."/>
            <person name="Inahashi Y."/>
            <person name="Intra B."/>
        </authorList>
    </citation>
    <scope>NUCLEOTIDE SEQUENCE [LARGE SCALE GENOMIC DNA]</scope>
    <source>
        <strain evidence="2 3">DSM 43553</strain>
    </source>
</reference>
<keyword evidence="1" id="KW-0812">Transmembrane</keyword>
<feature type="transmembrane region" description="Helical" evidence="1">
    <location>
        <begin position="162"/>
        <end position="190"/>
    </location>
</feature>
<feature type="transmembrane region" description="Helical" evidence="1">
    <location>
        <begin position="79"/>
        <end position="109"/>
    </location>
</feature>
<name>A0ABT4SVJ2_9ACTN</name>
<feature type="transmembrane region" description="Helical" evidence="1">
    <location>
        <begin position="129"/>
        <end position="150"/>
    </location>
</feature>
<proteinExistence type="predicted"/>
<evidence type="ECO:0000256" key="1">
    <source>
        <dbReference type="SAM" id="Phobius"/>
    </source>
</evidence>
<comment type="caution">
    <text evidence="2">The sequence shown here is derived from an EMBL/GenBank/DDBJ whole genome shotgun (WGS) entry which is preliminary data.</text>
</comment>
<sequence length="205" mass="21358">MSVRHVPPAAPPTTLAACSYLAAPLLALVYGVLRIVDGFDGSRGPGAAWTLGHLAFMAALVLFAVMLHDMRALLGRTRMATVTFAAGLAGIGFAFVQFAVDVVVGFMAADHEAMGPLFDQVQAVPGVSLLVYQAGPVLFYAALVALSAQLAAGRHVRPWMPLLVLAQTVLPVISLDLIPVGSALAVVAFLPLALRARSRSVPAHV</sequence>
<keyword evidence="3" id="KW-1185">Reference proteome</keyword>
<dbReference type="RefSeq" id="WP_271276179.1">
    <property type="nucleotide sequence ID" value="NZ_BAABFD010000016.1"/>
</dbReference>
<evidence type="ECO:0000313" key="2">
    <source>
        <dbReference type="EMBL" id="MDA0641189.1"/>
    </source>
</evidence>
<organism evidence="2 3">
    <name type="scientific">Nonomuraea ferruginea</name>
    <dbReference type="NCBI Taxonomy" id="46174"/>
    <lineage>
        <taxon>Bacteria</taxon>
        <taxon>Bacillati</taxon>
        <taxon>Actinomycetota</taxon>
        <taxon>Actinomycetes</taxon>
        <taxon>Streptosporangiales</taxon>
        <taxon>Streptosporangiaceae</taxon>
        <taxon>Nonomuraea</taxon>
    </lineage>
</organism>
<feature type="transmembrane region" description="Helical" evidence="1">
    <location>
        <begin position="12"/>
        <end position="36"/>
    </location>
</feature>
<keyword evidence="1" id="KW-1133">Transmembrane helix</keyword>
<dbReference type="PROSITE" id="PS51257">
    <property type="entry name" value="PROKAR_LIPOPROTEIN"/>
    <property type="match status" value="1"/>
</dbReference>
<feature type="transmembrane region" description="Helical" evidence="1">
    <location>
        <begin position="48"/>
        <end position="67"/>
    </location>
</feature>
<evidence type="ECO:0000313" key="3">
    <source>
        <dbReference type="Proteomes" id="UP001212498"/>
    </source>
</evidence>
<protein>
    <submittedName>
        <fullName evidence="2">Uncharacterized protein</fullName>
    </submittedName>
</protein>
<keyword evidence="1" id="KW-0472">Membrane</keyword>